<evidence type="ECO:0000313" key="3">
    <source>
        <dbReference type="EMBL" id="MDS3859196.1"/>
    </source>
</evidence>
<dbReference type="Gene3D" id="3.10.560.10">
    <property type="entry name" value="Outer membrane lipoprotein wza domain like"/>
    <property type="match status" value="1"/>
</dbReference>
<dbReference type="PANTHER" id="PTHR33619">
    <property type="entry name" value="POLYSACCHARIDE EXPORT PROTEIN GFCE-RELATED"/>
    <property type="match status" value="1"/>
</dbReference>
<evidence type="ECO:0000256" key="1">
    <source>
        <dbReference type="ARBA" id="ARBA00022729"/>
    </source>
</evidence>
<reference evidence="4" key="1">
    <citation type="submission" date="2023-07" db="EMBL/GenBank/DDBJ databases">
        <authorList>
            <person name="Luz R."/>
            <person name="Cordeiro R."/>
            <person name="Fonseca A."/>
            <person name="Goncalves V."/>
        </authorList>
    </citation>
    <scope>NUCLEOTIDE SEQUENCE [LARGE SCALE GENOMIC DNA]</scope>
    <source>
        <strain evidence="4">BACA0444</strain>
    </source>
</reference>
<feature type="domain" description="Polysaccharide export protein N-terminal" evidence="2">
    <location>
        <begin position="41"/>
        <end position="112"/>
    </location>
</feature>
<dbReference type="InterPro" id="IPR003715">
    <property type="entry name" value="Poly_export_N"/>
</dbReference>
<name>A0AAE4JUN2_9CYAN</name>
<protein>
    <submittedName>
        <fullName evidence="3">Polysaccharide biosynthesis/export family protein</fullName>
    </submittedName>
</protein>
<keyword evidence="1" id="KW-0732">Signal</keyword>
<proteinExistence type="predicted"/>
<keyword evidence="4" id="KW-1185">Reference proteome</keyword>
<dbReference type="RefSeq" id="WP_322876535.1">
    <property type="nucleotide sequence ID" value="NZ_JAVMIP010000001.1"/>
</dbReference>
<dbReference type="AlphaFoldDB" id="A0AAE4JUN2"/>
<organism evidence="3 4">
    <name type="scientific">Pseudocalidococcus azoricus BACA0444</name>
    <dbReference type="NCBI Taxonomy" id="2918990"/>
    <lineage>
        <taxon>Bacteria</taxon>
        <taxon>Bacillati</taxon>
        <taxon>Cyanobacteriota</taxon>
        <taxon>Cyanophyceae</taxon>
        <taxon>Acaryochloridales</taxon>
        <taxon>Thermosynechococcaceae</taxon>
        <taxon>Pseudocalidococcus</taxon>
        <taxon>Pseudocalidococcus azoricus</taxon>
    </lineage>
</organism>
<dbReference type="InterPro" id="IPR049712">
    <property type="entry name" value="Poly_export"/>
</dbReference>
<comment type="caution">
    <text evidence="3">The sequence shown here is derived from an EMBL/GenBank/DDBJ whole genome shotgun (WGS) entry which is preliminary data.</text>
</comment>
<dbReference type="GO" id="GO:0015159">
    <property type="term" value="F:polysaccharide transmembrane transporter activity"/>
    <property type="evidence" value="ECO:0007669"/>
    <property type="project" value="InterPro"/>
</dbReference>
<accession>A0AAE4JUN2</accession>
<dbReference type="Proteomes" id="UP001268256">
    <property type="component" value="Unassembled WGS sequence"/>
</dbReference>
<gene>
    <name evidence="3" type="ORF">RIF25_00105</name>
</gene>
<dbReference type="Gene3D" id="3.30.1950.10">
    <property type="entry name" value="wza like domain"/>
    <property type="match status" value="1"/>
</dbReference>
<sequence length="374" mass="40196">MSVLLKDKVISFLLSLLAIPATGIFVQPSLASNFSKPVGMPLSPGDRLNVQIREGEGFSGIYEVSLDGTINIPYLQPIRVVGLDIAQVEQILTRSLVQAGLFNPKFVQVSVAIRQWGPILINISGATFEPGQRMINSLSAEAQATDQASSRISGSYPPNRYLTAALQAGGGITPYADLQNIRIIRDGQENVVDLSPIFLGGKITDVPLVAGDQIIVPSKPEFQNDYVRPSQITPPGIAVNLSNLTVPATSNASSNLSSQNNSFAYGIRFSQAIVFANCVGGTQTTNALRYGVLVRTDRLTGKTTYVQRSVESLIRNSTDNENNPFLMPYDSVACYDSTVTNISAVLGFLSNLISPFNLLNNLIRGNSSTTIINP</sequence>
<dbReference type="EMBL" id="JAVMIP010000001">
    <property type="protein sequence ID" value="MDS3859196.1"/>
    <property type="molecule type" value="Genomic_DNA"/>
</dbReference>
<dbReference type="Pfam" id="PF02563">
    <property type="entry name" value="Poly_export"/>
    <property type="match status" value="1"/>
</dbReference>
<evidence type="ECO:0000259" key="2">
    <source>
        <dbReference type="Pfam" id="PF02563"/>
    </source>
</evidence>
<evidence type="ECO:0000313" key="4">
    <source>
        <dbReference type="Proteomes" id="UP001268256"/>
    </source>
</evidence>
<dbReference type="PANTHER" id="PTHR33619:SF3">
    <property type="entry name" value="POLYSACCHARIDE EXPORT PROTEIN GFCE-RELATED"/>
    <property type="match status" value="1"/>
</dbReference>